<dbReference type="Proteomes" id="UP000824782">
    <property type="component" value="Unassembled WGS sequence"/>
</dbReference>
<feature type="compositionally biased region" description="Basic and acidic residues" evidence="1">
    <location>
        <begin position="1"/>
        <end position="11"/>
    </location>
</feature>
<organism evidence="2 3">
    <name type="scientific">Engystomops pustulosus</name>
    <name type="common">Tungara frog</name>
    <name type="synonym">Physalaemus pustulosus</name>
    <dbReference type="NCBI Taxonomy" id="76066"/>
    <lineage>
        <taxon>Eukaryota</taxon>
        <taxon>Metazoa</taxon>
        <taxon>Chordata</taxon>
        <taxon>Craniata</taxon>
        <taxon>Vertebrata</taxon>
        <taxon>Euteleostomi</taxon>
        <taxon>Amphibia</taxon>
        <taxon>Batrachia</taxon>
        <taxon>Anura</taxon>
        <taxon>Neobatrachia</taxon>
        <taxon>Hyloidea</taxon>
        <taxon>Leptodactylidae</taxon>
        <taxon>Leiuperinae</taxon>
        <taxon>Engystomops</taxon>
    </lineage>
</organism>
<evidence type="ECO:0000256" key="1">
    <source>
        <dbReference type="SAM" id="MobiDB-lite"/>
    </source>
</evidence>
<evidence type="ECO:0000313" key="3">
    <source>
        <dbReference type="Proteomes" id="UP000824782"/>
    </source>
</evidence>
<reference evidence="2" key="1">
    <citation type="thesis" date="2020" institute="ProQuest LLC" country="789 East Eisenhower Parkway, Ann Arbor, MI, USA">
        <title>Comparative Genomics and Chromosome Evolution.</title>
        <authorList>
            <person name="Mudd A.B."/>
        </authorList>
    </citation>
    <scope>NUCLEOTIDE SEQUENCE</scope>
    <source>
        <strain evidence="2">237g6f4</strain>
        <tissue evidence="2">Blood</tissue>
    </source>
</reference>
<keyword evidence="3" id="KW-1185">Reference proteome</keyword>
<comment type="caution">
    <text evidence="2">The sequence shown here is derived from an EMBL/GenBank/DDBJ whole genome shotgun (WGS) entry which is preliminary data.</text>
</comment>
<dbReference type="AlphaFoldDB" id="A0AAV6YMA1"/>
<name>A0AAV6YMA1_ENGPU</name>
<proteinExistence type="predicted"/>
<sequence length="85" mass="9465">MSRSKDGKENGGDGNKSTTRRRLMMEGLTQEAPTINVIKRKSSVIQIIHITTISSVCDIPPPGPSEVSTRSVRMRIHNPRDVHQE</sequence>
<dbReference type="EMBL" id="WNYA01021902">
    <property type="protein sequence ID" value="KAG8538347.1"/>
    <property type="molecule type" value="Genomic_DNA"/>
</dbReference>
<accession>A0AAV6YMA1</accession>
<gene>
    <name evidence="2" type="ORF">GDO81_022818</name>
</gene>
<feature type="region of interest" description="Disordered" evidence="1">
    <location>
        <begin position="1"/>
        <end position="27"/>
    </location>
</feature>
<evidence type="ECO:0000313" key="2">
    <source>
        <dbReference type="EMBL" id="KAG8538347.1"/>
    </source>
</evidence>
<protein>
    <submittedName>
        <fullName evidence="2">Uncharacterized protein</fullName>
    </submittedName>
</protein>